<accession>A0A9P6CLU0</accession>
<evidence type="ECO:0000313" key="2">
    <source>
        <dbReference type="EMBL" id="KAF9466645.1"/>
    </source>
</evidence>
<dbReference type="EMBL" id="MU150241">
    <property type="protein sequence ID" value="KAF9466645.1"/>
    <property type="molecule type" value="Genomic_DNA"/>
</dbReference>
<reference evidence="2" key="1">
    <citation type="submission" date="2020-11" db="EMBL/GenBank/DDBJ databases">
        <authorList>
            <consortium name="DOE Joint Genome Institute"/>
            <person name="Ahrendt S."/>
            <person name="Riley R."/>
            <person name="Andreopoulos W."/>
            <person name="Labutti K."/>
            <person name="Pangilinan J."/>
            <person name="Ruiz-Duenas F.J."/>
            <person name="Barrasa J.M."/>
            <person name="Sanchez-Garcia M."/>
            <person name="Camarero S."/>
            <person name="Miyauchi S."/>
            <person name="Serrano A."/>
            <person name="Linde D."/>
            <person name="Babiker R."/>
            <person name="Drula E."/>
            <person name="Ayuso-Fernandez I."/>
            <person name="Pacheco R."/>
            <person name="Padilla G."/>
            <person name="Ferreira P."/>
            <person name="Barriuso J."/>
            <person name="Kellner H."/>
            <person name="Castanera R."/>
            <person name="Alfaro M."/>
            <person name="Ramirez L."/>
            <person name="Pisabarro A.G."/>
            <person name="Kuo A."/>
            <person name="Tritt A."/>
            <person name="Lipzen A."/>
            <person name="He G."/>
            <person name="Yan M."/>
            <person name="Ng V."/>
            <person name="Cullen D."/>
            <person name="Martin F."/>
            <person name="Rosso M.-N."/>
            <person name="Henrissat B."/>
            <person name="Hibbett D."/>
            <person name="Martinez A.T."/>
            <person name="Grigoriev I.V."/>
        </authorList>
    </citation>
    <scope>NUCLEOTIDE SEQUENCE</scope>
    <source>
        <strain evidence="2">CBS 247.69</strain>
    </source>
</reference>
<dbReference type="Gene3D" id="2.60.40.640">
    <property type="match status" value="1"/>
</dbReference>
<sequence>MALPPAYSSDSLDALYSEPDTSELPSYTRRPTPPSSTRSSSHVYKEFTTELSRKGQPWAVLTVLADGALSASLPTILEGSSVTGSVKLNLDKKDGIHSVIVYVKGSIITGSHSGEQFTFLECSKTLWSQSTAINESTSLNNNNNNNGRSQLRGDRLWPYAISLPKEIVLPIASKSSPETFRLPQTFLERHARASIQYSVNLLISRGKLRLDHRATIVFGYIPITKPSPPSFLRQLAYQENSPLWGPDSDPDGWHTMEPVRVEGKIFNARMVNVKCTLSLALPLCYTRGSAIPCFMTIETIDWQALDLLSSPRAIVMRLRRRIRASAETGKTVDSYGWKDAVDDSQLAAWWPSTEGAPDGSKPRREINGELHLPIDTKPTSAMAHFRIEYSVVLFPFDTAGFDSEGTEPLCTVPIEVATSYAVGPRPRTYTPLGYKSYHALVPSQQYFSFSAPSDWM</sequence>
<evidence type="ECO:0008006" key="4">
    <source>
        <dbReference type="Google" id="ProtNLM"/>
    </source>
</evidence>
<name>A0A9P6CLU0_9AGAR</name>
<dbReference type="InterPro" id="IPR014752">
    <property type="entry name" value="Arrestin-like_C"/>
</dbReference>
<feature type="region of interest" description="Disordered" evidence="1">
    <location>
        <begin position="1"/>
        <end position="43"/>
    </location>
</feature>
<organism evidence="2 3">
    <name type="scientific">Collybia nuda</name>
    <dbReference type="NCBI Taxonomy" id="64659"/>
    <lineage>
        <taxon>Eukaryota</taxon>
        <taxon>Fungi</taxon>
        <taxon>Dikarya</taxon>
        <taxon>Basidiomycota</taxon>
        <taxon>Agaricomycotina</taxon>
        <taxon>Agaricomycetes</taxon>
        <taxon>Agaricomycetidae</taxon>
        <taxon>Agaricales</taxon>
        <taxon>Tricholomatineae</taxon>
        <taxon>Clitocybaceae</taxon>
        <taxon>Collybia</taxon>
    </lineage>
</organism>
<gene>
    <name evidence="2" type="ORF">BDZ94DRAFT_187800</name>
</gene>
<keyword evidence="3" id="KW-1185">Reference proteome</keyword>
<evidence type="ECO:0000256" key="1">
    <source>
        <dbReference type="SAM" id="MobiDB-lite"/>
    </source>
</evidence>
<proteinExistence type="predicted"/>
<dbReference type="AlphaFoldDB" id="A0A9P6CLU0"/>
<comment type="caution">
    <text evidence="2">The sequence shown here is derived from an EMBL/GenBank/DDBJ whole genome shotgun (WGS) entry which is preliminary data.</text>
</comment>
<dbReference type="OrthoDB" id="3261578at2759"/>
<protein>
    <recommendedName>
        <fullName evidence="4">Arrestin-like N-terminal domain-containing protein</fullName>
    </recommendedName>
</protein>
<dbReference type="Proteomes" id="UP000807353">
    <property type="component" value="Unassembled WGS sequence"/>
</dbReference>
<evidence type="ECO:0000313" key="3">
    <source>
        <dbReference type="Proteomes" id="UP000807353"/>
    </source>
</evidence>